<keyword evidence="3" id="KW-1185">Reference proteome</keyword>
<feature type="compositionally biased region" description="Basic and acidic residues" evidence="1">
    <location>
        <begin position="184"/>
        <end position="213"/>
    </location>
</feature>
<accession>A0ABD1UHR4</accession>
<reference evidence="3" key="1">
    <citation type="submission" date="2024-07" db="EMBL/GenBank/DDBJ databases">
        <title>Two chromosome-level genome assemblies of Korean endemic species Abeliophyllum distichum and Forsythia ovata (Oleaceae).</title>
        <authorList>
            <person name="Jang H."/>
        </authorList>
    </citation>
    <scope>NUCLEOTIDE SEQUENCE [LARGE SCALE GENOMIC DNA]</scope>
</reference>
<gene>
    <name evidence="2" type="ORF">Adt_09643</name>
</gene>
<comment type="caution">
    <text evidence="2">The sequence shown here is derived from an EMBL/GenBank/DDBJ whole genome shotgun (WGS) entry which is preliminary data.</text>
</comment>
<organism evidence="2 3">
    <name type="scientific">Abeliophyllum distichum</name>
    <dbReference type="NCBI Taxonomy" id="126358"/>
    <lineage>
        <taxon>Eukaryota</taxon>
        <taxon>Viridiplantae</taxon>
        <taxon>Streptophyta</taxon>
        <taxon>Embryophyta</taxon>
        <taxon>Tracheophyta</taxon>
        <taxon>Spermatophyta</taxon>
        <taxon>Magnoliopsida</taxon>
        <taxon>eudicotyledons</taxon>
        <taxon>Gunneridae</taxon>
        <taxon>Pentapetalae</taxon>
        <taxon>asterids</taxon>
        <taxon>lamiids</taxon>
        <taxon>Lamiales</taxon>
        <taxon>Oleaceae</taxon>
        <taxon>Forsythieae</taxon>
        <taxon>Abeliophyllum</taxon>
    </lineage>
</organism>
<sequence>MIIPGKDFEEMKLIDDSLVQSLKDFRKFVIKDQEAHMVLRINSIIPFWDENIILIKGYHHIQIKTVPEIILDEPIAGETTCVNHLILNDWRALSFQKILTGLKTFNKDSKIKINHFSKFILMTSRTGSIISPENVKILCNFEKNFYNLPNTPPNYQGQLCNALISSIGKYHACQWCEGNRSDSIAEKENRSDSTMEKEESTLDKSDKPTDKEGAAVSSFSSVISISIPGNDFS</sequence>
<protein>
    <submittedName>
        <fullName evidence="2">Uncharacterized protein</fullName>
    </submittedName>
</protein>
<proteinExistence type="predicted"/>
<evidence type="ECO:0000256" key="1">
    <source>
        <dbReference type="SAM" id="MobiDB-lite"/>
    </source>
</evidence>
<feature type="region of interest" description="Disordered" evidence="1">
    <location>
        <begin position="184"/>
        <end position="216"/>
    </location>
</feature>
<evidence type="ECO:0000313" key="3">
    <source>
        <dbReference type="Proteomes" id="UP001604336"/>
    </source>
</evidence>
<evidence type="ECO:0000313" key="2">
    <source>
        <dbReference type="EMBL" id="KAL2524589.1"/>
    </source>
</evidence>
<dbReference type="Proteomes" id="UP001604336">
    <property type="component" value="Unassembled WGS sequence"/>
</dbReference>
<dbReference type="EMBL" id="JBFOLK010000003">
    <property type="protein sequence ID" value="KAL2524589.1"/>
    <property type="molecule type" value="Genomic_DNA"/>
</dbReference>
<name>A0ABD1UHR4_9LAMI</name>
<dbReference type="AlphaFoldDB" id="A0ABD1UHR4"/>